<evidence type="ECO:0000313" key="8">
    <source>
        <dbReference type="EMBL" id="KND62541.1"/>
    </source>
</evidence>
<sequence>MKGVFYLQSFYSIMQSVNSLESLVKKAKENHYDFVALSDHHNLYGMVEFFTLCHQYKIKPVIGMKITLDLKNIITAIPQVSFLIYALNDQGIRHLIQISNLLQIQNRPITLKELSFFQNNLFVILSNIDCFFDNLLKSNVFQQVIQKLKEYCQHFYFGLSLQSDELEMFTEILLQWVALYKIKIVPTHQTKYLTEAEMPVYKIMAQLTNQHTILRKIQNHNLSFQFLTIEQKDKLYQVYYQNYSQMFLNLSELISSIQYQYVGLKSFRIPVFSPNNNINSFDYLKQKTHQALESKLFVGSRIPITYRQRLEKELQIIHDMDYADYFLIVSDIVCFAKNKGILVGPGRGSSSSSLICFLLDITEIDPLVYHLLFERFLNPQRRKKPDIDLDFPDDQIKTVLQYIVHKYGAAYVASIITFNTWTAKSFLRMIPELQKKVFFEQFLDKIDLDSIAHQIEGIPRFTGKHSAGLIISNKNLFTSLPVQRNQQTHLPCLYQTQFDAKQLENIGLLKIDVLSLKNLSLVNKILNKIKNSISFSWHRIPLDDLPTYKNLQKAQTDYIFQLESFSAKEVLKKVKPCNFNDLVAVLALNRPGPKNYINHYCLNKQNQNFTYLHPHVDIVLKNTYGIILYQEQIMEIAVRFAGYNLGESEILMTKLSQNKTIQQKALKIFVDKSVKQGHSIFLANRVFNYILQFSKYSFNKSHSVSYSLISYRMAYLKTHHFVPFFMVFLDEYQKNLLETAKLFKQMKKEYKLNFLLPNLFLSSINYRFVNNSFLLPLTFVPGMNEEISLFIIKERQKKQFVDFFDFKKRCRFVLNSSLLKNLIWMSVFDDFGLTKKDLMQQADLENFEHEQYLLSSRKDSFLYFNTREEYQFLQIKEQVYRILGFDLYDILSFKHSR</sequence>
<evidence type="ECO:0000256" key="4">
    <source>
        <dbReference type="ARBA" id="ARBA00022705"/>
    </source>
</evidence>
<accession>A0A0L0MJT8</accession>
<evidence type="ECO:0000256" key="5">
    <source>
        <dbReference type="ARBA" id="ARBA00022932"/>
    </source>
</evidence>
<dbReference type="InterPro" id="IPR016195">
    <property type="entry name" value="Pol/histidinol_Pase-like"/>
</dbReference>
<organism evidence="8 9">
    <name type="scientific">Candidatus Phytoplasma phoenicium</name>
    <dbReference type="NCBI Taxonomy" id="198422"/>
    <lineage>
        <taxon>Bacteria</taxon>
        <taxon>Bacillati</taxon>
        <taxon>Mycoplasmatota</taxon>
        <taxon>Mollicutes</taxon>
        <taxon>Acholeplasmatales</taxon>
        <taxon>Acholeplasmataceae</taxon>
        <taxon>Candidatus Phytoplasma</taxon>
        <taxon>16SrIX (Pigeon pea witches'-broom group)</taxon>
    </lineage>
</organism>
<dbReference type="InterPro" id="IPR040982">
    <property type="entry name" value="DNA_pol3_finger"/>
</dbReference>
<dbReference type="EMBL" id="JPSQ01000058">
    <property type="protein sequence ID" value="KND62541.1"/>
    <property type="molecule type" value="Genomic_DNA"/>
</dbReference>
<evidence type="ECO:0000259" key="7">
    <source>
        <dbReference type="SMART" id="SM00481"/>
    </source>
</evidence>
<dbReference type="PANTHER" id="PTHR32294:SF0">
    <property type="entry name" value="DNA POLYMERASE III SUBUNIT ALPHA"/>
    <property type="match status" value="1"/>
</dbReference>
<dbReference type="OrthoDB" id="9803237at2"/>
<reference evidence="8 9" key="1">
    <citation type="journal article" date="2015" name="BMC Microbiol.">
        <title>'Candidatus Phytoplasma phoenicium' associated with almond witches'-broom disease: from draft genome to genetic diversity among strain populations.</title>
        <authorList>
            <person name="Quaglino F."/>
            <person name="Kube M."/>
            <person name="Jawhari M."/>
            <person name="Abou-Jawdah Y."/>
            <person name="Siewert C."/>
            <person name="Choueiri E."/>
            <person name="Sobh H."/>
            <person name="Casati P."/>
            <person name="Tedeschi R."/>
            <person name="Molino Lova M."/>
            <person name="Alma A."/>
            <person name="Bianco P.A."/>
        </authorList>
    </citation>
    <scope>NUCLEOTIDE SEQUENCE [LARGE SCALE GENOMIC DNA]</scope>
    <source>
        <strain evidence="8 9">SA213</strain>
    </source>
</reference>
<dbReference type="SUPFAM" id="SSF89550">
    <property type="entry name" value="PHP domain-like"/>
    <property type="match status" value="1"/>
</dbReference>
<dbReference type="Pfam" id="PF02811">
    <property type="entry name" value="PHP"/>
    <property type="match status" value="1"/>
</dbReference>
<feature type="domain" description="Polymerase/histidinol phosphatase N-terminal" evidence="7">
    <location>
        <begin position="3"/>
        <end position="70"/>
    </location>
</feature>
<dbReference type="InterPro" id="IPR004805">
    <property type="entry name" value="DnaE2/DnaE/PolC"/>
</dbReference>
<dbReference type="GO" id="GO:0008408">
    <property type="term" value="F:3'-5' exonuclease activity"/>
    <property type="evidence" value="ECO:0007669"/>
    <property type="project" value="InterPro"/>
</dbReference>
<dbReference type="PATRIC" id="fig|198422.3.peg.261"/>
<dbReference type="Pfam" id="PF17657">
    <property type="entry name" value="DNA_pol3_finger"/>
    <property type="match status" value="1"/>
</dbReference>
<gene>
    <name evidence="8" type="primary">dnaE</name>
    <name evidence="8" type="ORF">AlmWB_02670</name>
</gene>
<comment type="catalytic activity">
    <reaction evidence="6">
        <text>DNA(n) + a 2'-deoxyribonucleoside 5'-triphosphate = DNA(n+1) + diphosphate</text>
        <dbReference type="Rhea" id="RHEA:22508"/>
        <dbReference type="Rhea" id="RHEA-COMP:17339"/>
        <dbReference type="Rhea" id="RHEA-COMP:17340"/>
        <dbReference type="ChEBI" id="CHEBI:33019"/>
        <dbReference type="ChEBI" id="CHEBI:61560"/>
        <dbReference type="ChEBI" id="CHEBI:173112"/>
        <dbReference type="EC" id="2.7.7.7"/>
    </reaction>
</comment>
<evidence type="ECO:0000313" key="9">
    <source>
        <dbReference type="Proteomes" id="UP000037086"/>
    </source>
</evidence>
<dbReference type="InterPro" id="IPR004013">
    <property type="entry name" value="PHP_dom"/>
</dbReference>
<dbReference type="AlphaFoldDB" id="A0A0L0MJT8"/>
<dbReference type="Gene3D" id="3.20.20.140">
    <property type="entry name" value="Metal-dependent hydrolases"/>
    <property type="match status" value="1"/>
</dbReference>
<dbReference type="EC" id="2.7.7.7" evidence="1"/>
<keyword evidence="9" id="KW-1185">Reference proteome</keyword>
<dbReference type="InterPro" id="IPR003141">
    <property type="entry name" value="Pol/His_phosphatase_N"/>
</dbReference>
<dbReference type="SMART" id="SM00481">
    <property type="entry name" value="POLIIIAc"/>
    <property type="match status" value="1"/>
</dbReference>
<keyword evidence="4" id="KW-0235">DNA replication</keyword>
<proteinExistence type="predicted"/>
<keyword evidence="3" id="KW-0548">Nucleotidyltransferase</keyword>
<keyword evidence="2" id="KW-0808">Transferase</keyword>
<dbReference type="Gene3D" id="1.10.150.870">
    <property type="match status" value="1"/>
</dbReference>
<dbReference type="PANTHER" id="PTHR32294">
    <property type="entry name" value="DNA POLYMERASE III SUBUNIT ALPHA"/>
    <property type="match status" value="1"/>
</dbReference>
<dbReference type="InterPro" id="IPR029460">
    <property type="entry name" value="DNAPol_HHH"/>
</dbReference>
<dbReference type="Proteomes" id="UP000037086">
    <property type="component" value="Unassembled WGS sequence"/>
</dbReference>
<dbReference type="GO" id="GO:0003887">
    <property type="term" value="F:DNA-directed DNA polymerase activity"/>
    <property type="evidence" value="ECO:0007669"/>
    <property type="project" value="UniProtKB-KW"/>
</dbReference>
<dbReference type="InterPro" id="IPR011708">
    <property type="entry name" value="DNA_pol3_alpha_NTPase_dom"/>
</dbReference>
<evidence type="ECO:0000256" key="6">
    <source>
        <dbReference type="ARBA" id="ARBA00049244"/>
    </source>
</evidence>
<dbReference type="GO" id="GO:0006260">
    <property type="term" value="P:DNA replication"/>
    <property type="evidence" value="ECO:0007669"/>
    <property type="project" value="UniProtKB-KW"/>
</dbReference>
<evidence type="ECO:0000256" key="3">
    <source>
        <dbReference type="ARBA" id="ARBA00022695"/>
    </source>
</evidence>
<dbReference type="RefSeq" id="WP_050337343.1">
    <property type="nucleotide sequence ID" value="NZ_JPSQ01000058.1"/>
</dbReference>
<evidence type="ECO:0000256" key="2">
    <source>
        <dbReference type="ARBA" id="ARBA00022679"/>
    </source>
</evidence>
<name>A0A0L0MJT8_9MOLU</name>
<comment type="caution">
    <text evidence="8">The sequence shown here is derived from an EMBL/GenBank/DDBJ whole genome shotgun (WGS) entry which is preliminary data.</text>
</comment>
<protein>
    <recommendedName>
        <fullName evidence="1">DNA-directed DNA polymerase</fullName>
        <ecNumber evidence="1">2.7.7.7</ecNumber>
    </recommendedName>
</protein>
<dbReference type="CDD" id="cd07431">
    <property type="entry name" value="PHP_PolIIIA"/>
    <property type="match status" value="1"/>
</dbReference>
<keyword evidence="5" id="KW-0239">DNA-directed DNA polymerase</keyword>
<evidence type="ECO:0000256" key="1">
    <source>
        <dbReference type="ARBA" id="ARBA00012417"/>
    </source>
</evidence>
<dbReference type="Pfam" id="PF14579">
    <property type="entry name" value="HHH_6"/>
    <property type="match status" value="1"/>
</dbReference>
<dbReference type="Pfam" id="PF07733">
    <property type="entry name" value="DNA_pol3_alpha"/>
    <property type="match status" value="2"/>
</dbReference>